<dbReference type="GeneID" id="89685784"/>
<accession>A0ABS7FG80</accession>
<dbReference type="NCBIfam" id="TIGR01600">
    <property type="entry name" value="phage_tail_L"/>
    <property type="match status" value="1"/>
</dbReference>
<keyword evidence="2" id="KW-1185">Reference proteome</keyword>
<organism evidence="1 2">
    <name type="scientific">Chromobacterium subtsugae</name>
    <dbReference type="NCBI Taxonomy" id="251747"/>
    <lineage>
        <taxon>Bacteria</taxon>
        <taxon>Pseudomonadati</taxon>
        <taxon>Pseudomonadota</taxon>
        <taxon>Betaproteobacteria</taxon>
        <taxon>Neisseriales</taxon>
        <taxon>Chromobacteriaceae</taxon>
        <taxon>Chromobacterium</taxon>
    </lineage>
</organism>
<comment type="caution">
    <text evidence="1">The sequence shown here is derived from an EMBL/GenBank/DDBJ whole genome shotgun (WGS) entry which is preliminary data.</text>
</comment>
<dbReference type="Pfam" id="PF05100">
    <property type="entry name" value="Phage_tail_L"/>
    <property type="match status" value="1"/>
</dbReference>
<dbReference type="RefSeq" id="WP_059184274.1">
    <property type="nucleotide sequence ID" value="NZ_CP142381.1"/>
</dbReference>
<evidence type="ECO:0000313" key="2">
    <source>
        <dbReference type="Proteomes" id="UP000711178"/>
    </source>
</evidence>
<sequence length="232" mass="25411">MQIQQDVQGFILDARVELFQLAPPPGTQYPVQYFTPAGTDANTNAISFMGQQYQPWAIQAEGFEKTVQGSAPRPTLSIANAVMGANGPIYGIFTQLVRQFRGLAGWQVTRMVTYAKYLDGGALAGAPEFHQQEIWFVNRRTQDDGTVLQFELVSALDLEGKTVPNTMASVYCPAQTQYRSAACGYAGAAMFDVDGKPTNDPSKDACGKHFSDCQCRGNQINYPGLLGLRRYS</sequence>
<protein>
    <submittedName>
        <fullName evidence="1">Phage minor tail protein L</fullName>
    </submittedName>
</protein>
<dbReference type="EMBL" id="JAHDTB010000014">
    <property type="protein sequence ID" value="MBW8289001.1"/>
    <property type="molecule type" value="Genomic_DNA"/>
</dbReference>
<dbReference type="Proteomes" id="UP000711178">
    <property type="component" value="Unassembled WGS sequence"/>
</dbReference>
<name>A0ABS7FG80_9NEIS</name>
<gene>
    <name evidence="1" type="ORF">KIF53_15315</name>
</gene>
<proteinExistence type="predicted"/>
<reference evidence="1 2" key="1">
    <citation type="submission" date="2021-05" db="EMBL/GenBank/DDBJ databases">
        <title>Draft Whole Genome Sequencing Of Biosensor Chromobacterium violaceum Strain CV026 Reveals A Regulatory RNA In Chromobacterium violaceum Phenotype Regulatory Network.</title>
        <authorList>
            <person name="Hong K.W."/>
            <person name="Chan K.G."/>
            <person name="Chang C.-Y."/>
        </authorList>
    </citation>
    <scope>NUCLEOTIDE SEQUENCE [LARGE SCALE GENOMIC DNA]</scope>
    <source>
        <strain evidence="1 2">ATCC 31532</strain>
    </source>
</reference>
<dbReference type="InterPro" id="IPR006487">
    <property type="entry name" value="Phage_lambda_L"/>
</dbReference>
<evidence type="ECO:0000313" key="1">
    <source>
        <dbReference type="EMBL" id="MBW8289001.1"/>
    </source>
</evidence>